<dbReference type="EMBL" id="BQNB010018387">
    <property type="protein sequence ID" value="GJT73833.1"/>
    <property type="molecule type" value="Genomic_DNA"/>
</dbReference>
<reference evidence="2" key="2">
    <citation type="submission" date="2022-01" db="EMBL/GenBank/DDBJ databases">
        <authorList>
            <person name="Yamashiro T."/>
            <person name="Shiraishi A."/>
            <person name="Satake H."/>
            <person name="Nakayama K."/>
        </authorList>
    </citation>
    <scope>NUCLEOTIDE SEQUENCE</scope>
</reference>
<evidence type="ECO:0000313" key="3">
    <source>
        <dbReference type="Proteomes" id="UP001151760"/>
    </source>
</evidence>
<reference evidence="2" key="1">
    <citation type="journal article" date="2022" name="Int. J. Mol. Sci.">
        <title>Draft Genome of Tanacetum Coccineum: Genomic Comparison of Closely Related Tanacetum-Family Plants.</title>
        <authorList>
            <person name="Yamashiro T."/>
            <person name="Shiraishi A."/>
            <person name="Nakayama K."/>
            <person name="Satake H."/>
        </authorList>
    </citation>
    <scope>NUCLEOTIDE SEQUENCE</scope>
</reference>
<evidence type="ECO:0000256" key="1">
    <source>
        <dbReference type="SAM" id="MobiDB-lite"/>
    </source>
</evidence>
<protein>
    <submittedName>
        <fullName evidence="2">Uncharacterized protein</fullName>
    </submittedName>
</protein>
<keyword evidence="3" id="KW-1185">Reference proteome</keyword>
<dbReference type="Proteomes" id="UP001151760">
    <property type="component" value="Unassembled WGS sequence"/>
</dbReference>
<gene>
    <name evidence="2" type="ORF">Tco_1033119</name>
</gene>
<comment type="caution">
    <text evidence="2">The sequence shown here is derived from an EMBL/GenBank/DDBJ whole genome shotgun (WGS) entry which is preliminary data.</text>
</comment>
<evidence type="ECO:0000313" key="2">
    <source>
        <dbReference type="EMBL" id="GJT73833.1"/>
    </source>
</evidence>
<sequence>MASRTLATWHLPGLSPIRRRFLVSGRNSGASRTAHCPGYWRRSTLGVIDIIAIEGLTSTVSTVHFLVLLKHLATLSFPFDLGFIIPDGEGDLGLLRDDDGKSDGDDDEPRCNPKSPSSSIDGKGKASSPVGSHTKSVCDLVIVISSSELDMMTSGANTPARGVVTGKLVGRGVVIVL</sequence>
<feature type="region of interest" description="Disordered" evidence="1">
    <location>
        <begin position="95"/>
        <end position="133"/>
    </location>
</feature>
<name>A0ABQ5GEQ6_9ASTR</name>
<organism evidence="2 3">
    <name type="scientific">Tanacetum coccineum</name>
    <dbReference type="NCBI Taxonomy" id="301880"/>
    <lineage>
        <taxon>Eukaryota</taxon>
        <taxon>Viridiplantae</taxon>
        <taxon>Streptophyta</taxon>
        <taxon>Embryophyta</taxon>
        <taxon>Tracheophyta</taxon>
        <taxon>Spermatophyta</taxon>
        <taxon>Magnoliopsida</taxon>
        <taxon>eudicotyledons</taxon>
        <taxon>Gunneridae</taxon>
        <taxon>Pentapetalae</taxon>
        <taxon>asterids</taxon>
        <taxon>campanulids</taxon>
        <taxon>Asterales</taxon>
        <taxon>Asteraceae</taxon>
        <taxon>Asteroideae</taxon>
        <taxon>Anthemideae</taxon>
        <taxon>Anthemidinae</taxon>
        <taxon>Tanacetum</taxon>
    </lineage>
</organism>
<proteinExistence type="predicted"/>
<accession>A0ABQ5GEQ6</accession>